<protein>
    <recommendedName>
        <fullName evidence="1">DUF4218 domain-containing protein</fullName>
    </recommendedName>
</protein>
<reference evidence="2" key="3">
    <citation type="submission" date="2022-06" db="UniProtKB">
        <authorList>
            <consortium name="EnsemblPlants"/>
        </authorList>
    </citation>
    <scope>IDENTIFICATION</scope>
</reference>
<dbReference type="AlphaFoldDB" id="A0A8R7Q847"/>
<accession>A0A8R7Q847</accession>
<keyword evidence="3" id="KW-1185">Reference proteome</keyword>
<reference evidence="2" key="2">
    <citation type="submission" date="2018-03" db="EMBL/GenBank/DDBJ databases">
        <title>The Triticum urartu genome reveals the dynamic nature of wheat genome evolution.</title>
        <authorList>
            <person name="Ling H."/>
            <person name="Ma B."/>
            <person name="Shi X."/>
            <person name="Liu H."/>
            <person name="Dong L."/>
            <person name="Sun H."/>
            <person name="Cao Y."/>
            <person name="Gao Q."/>
            <person name="Zheng S."/>
            <person name="Li Y."/>
            <person name="Yu Y."/>
            <person name="Du H."/>
            <person name="Qi M."/>
            <person name="Li Y."/>
            <person name="Yu H."/>
            <person name="Cui Y."/>
            <person name="Wang N."/>
            <person name="Chen C."/>
            <person name="Wu H."/>
            <person name="Zhao Y."/>
            <person name="Zhang J."/>
            <person name="Li Y."/>
            <person name="Zhou W."/>
            <person name="Zhang B."/>
            <person name="Hu W."/>
            <person name="Eijk M."/>
            <person name="Tang J."/>
            <person name="Witsenboer H."/>
            <person name="Zhao S."/>
            <person name="Li Z."/>
            <person name="Zhang A."/>
            <person name="Wang D."/>
            <person name="Liang C."/>
        </authorList>
    </citation>
    <scope>NUCLEOTIDE SEQUENCE [LARGE SCALE GENOMIC DNA]</scope>
    <source>
        <strain evidence="2">cv. G1812</strain>
    </source>
</reference>
<reference evidence="3" key="1">
    <citation type="journal article" date="2013" name="Nature">
        <title>Draft genome of the wheat A-genome progenitor Triticum urartu.</title>
        <authorList>
            <person name="Ling H.Q."/>
            <person name="Zhao S."/>
            <person name="Liu D."/>
            <person name="Wang J."/>
            <person name="Sun H."/>
            <person name="Zhang C."/>
            <person name="Fan H."/>
            <person name="Li D."/>
            <person name="Dong L."/>
            <person name="Tao Y."/>
            <person name="Gao C."/>
            <person name="Wu H."/>
            <person name="Li Y."/>
            <person name="Cui Y."/>
            <person name="Guo X."/>
            <person name="Zheng S."/>
            <person name="Wang B."/>
            <person name="Yu K."/>
            <person name="Liang Q."/>
            <person name="Yang W."/>
            <person name="Lou X."/>
            <person name="Chen J."/>
            <person name="Feng M."/>
            <person name="Jian J."/>
            <person name="Zhang X."/>
            <person name="Luo G."/>
            <person name="Jiang Y."/>
            <person name="Liu J."/>
            <person name="Wang Z."/>
            <person name="Sha Y."/>
            <person name="Zhang B."/>
            <person name="Wu H."/>
            <person name="Tang D."/>
            <person name="Shen Q."/>
            <person name="Xue P."/>
            <person name="Zou S."/>
            <person name="Wang X."/>
            <person name="Liu X."/>
            <person name="Wang F."/>
            <person name="Yang Y."/>
            <person name="An X."/>
            <person name="Dong Z."/>
            <person name="Zhang K."/>
            <person name="Zhang X."/>
            <person name="Luo M.C."/>
            <person name="Dvorak J."/>
            <person name="Tong Y."/>
            <person name="Wang J."/>
            <person name="Yang H."/>
            <person name="Li Z."/>
            <person name="Wang D."/>
            <person name="Zhang A."/>
            <person name="Wang J."/>
        </authorList>
    </citation>
    <scope>NUCLEOTIDE SEQUENCE</scope>
    <source>
        <strain evidence="3">cv. G1812</strain>
    </source>
</reference>
<dbReference type="Pfam" id="PF02992">
    <property type="entry name" value="Transposase_21"/>
    <property type="match status" value="1"/>
</dbReference>
<proteinExistence type="predicted"/>
<evidence type="ECO:0000313" key="3">
    <source>
        <dbReference type="Proteomes" id="UP000015106"/>
    </source>
</evidence>
<evidence type="ECO:0000259" key="1">
    <source>
        <dbReference type="Pfam" id="PF13960"/>
    </source>
</evidence>
<organism evidence="2 3">
    <name type="scientific">Triticum urartu</name>
    <name type="common">Red wild einkorn</name>
    <name type="synonym">Crithodium urartu</name>
    <dbReference type="NCBI Taxonomy" id="4572"/>
    <lineage>
        <taxon>Eukaryota</taxon>
        <taxon>Viridiplantae</taxon>
        <taxon>Streptophyta</taxon>
        <taxon>Embryophyta</taxon>
        <taxon>Tracheophyta</taxon>
        <taxon>Spermatophyta</taxon>
        <taxon>Magnoliopsida</taxon>
        <taxon>Liliopsida</taxon>
        <taxon>Poales</taxon>
        <taxon>Poaceae</taxon>
        <taxon>BOP clade</taxon>
        <taxon>Pooideae</taxon>
        <taxon>Triticodae</taxon>
        <taxon>Triticeae</taxon>
        <taxon>Triticinae</taxon>
        <taxon>Triticum</taxon>
    </lineage>
</organism>
<dbReference type="PANTHER" id="PTHR10775">
    <property type="entry name" value="OS08G0208400 PROTEIN"/>
    <property type="match status" value="1"/>
</dbReference>
<dbReference type="Gramene" id="TuG1812G0400003369.01.T01">
    <property type="protein sequence ID" value="TuG1812G0400003369.01.T01"/>
    <property type="gene ID" value="TuG1812G0400003369.01"/>
</dbReference>
<dbReference type="Pfam" id="PF13960">
    <property type="entry name" value="DUF4218"/>
    <property type="match status" value="1"/>
</dbReference>
<name>A0A8R7Q847_TRIUA</name>
<dbReference type="PANTHER" id="PTHR10775:SF183">
    <property type="entry name" value="TRANSPOSON, EN_SPM-LIKE, TRANSPOSASE-ASSOCIATED DOMAIN PROTEIN-RELATED"/>
    <property type="match status" value="1"/>
</dbReference>
<dbReference type="EnsemblPlants" id="TuG1812G0400003369.01.T01">
    <property type="protein sequence ID" value="TuG1812G0400003369.01.T01"/>
    <property type="gene ID" value="TuG1812G0400003369.01"/>
</dbReference>
<dbReference type="InterPro" id="IPR025452">
    <property type="entry name" value="DUF4218"/>
</dbReference>
<evidence type="ECO:0000313" key="2">
    <source>
        <dbReference type="EnsemblPlants" id="TuG1812G0400003369.01.T01"/>
    </source>
</evidence>
<feature type="domain" description="DUF4218" evidence="1">
    <location>
        <begin position="501"/>
        <end position="565"/>
    </location>
</feature>
<sequence length="566" mass="66327">MSIAEYDDVLQIIHELMPPGANLSKDFYQSKKLLEGLGMPYVKIDVCKNNCMLYYKDNEHKDKCDICGTSRYEEGQNKVPHKVLRYLPLKDRLQRLYAHEETTKHMQSHSRSNSGKMVHPIDGEAWQGFDKDFPEFAEDRRNVRLVIAGDGFTPYKLNVAPYTCWPIFVAPLNLPPGILLKPEYIFLSLVIPGPEHPGKNLSVLMQPLADELMQLWTGVETWDAYHKVNFPMKAAFLWPVHDFPAFGMFAGWSTHGKLACPECMSDSKAFTLQYGRKPCWFDCHKRFLPPDHEFRFQANSFIKDTIVLEGPPRHLTGEEVESHMYTHVNDTFNYNKLHNWTHISCFWQLPYFKKLKIRHNIDVMHNEKNVAEAIFNTCFDIPDKTKDNVKARKDLAEICNRPSMHLKLKDNGKWEKPREPFFIDKKDVITILKWFQELKFPDGYASSFRRGVSLLHRKIFGLKSHDYHIFMERLLLVAFRGFLPEDIWKCLAELSYFYRQLCAKELIKDTIRSLEENVVVLVCKLEKIFPPGFFNPMQHLIIHLPYQARLGGPVLARWMYIYKRET</sequence>
<dbReference type="InterPro" id="IPR004242">
    <property type="entry name" value="Transposase_21"/>
</dbReference>
<dbReference type="Proteomes" id="UP000015106">
    <property type="component" value="Chromosome 4"/>
</dbReference>